<evidence type="ECO:0000313" key="3">
    <source>
        <dbReference type="Proteomes" id="UP000664779"/>
    </source>
</evidence>
<keyword evidence="3" id="KW-1185">Reference proteome</keyword>
<name>A0A939EL32_9HYPH</name>
<dbReference type="PANTHER" id="PTHR42923">
    <property type="entry name" value="PROTOPORPHYRINOGEN OXIDASE"/>
    <property type="match status" value="1"/>
</dbReference>
<dbReference type="SUPFAM" id="SSF51905">
    <property type="entry name" value="FAD/NAD(P)-binding domain"/>
    <property type="match status" value="1"/>
</dbReference>
<dbReference type="InterPro" id="IPR036188">
    <property type="entry name" value="FAD/NAD-bd_sf"/>
</dbReference>
<dbReference type="Gene3D" id="3.50.50.60">
    <property type="entry name" value="FAD/NAD(P)-binding domain"/>
    <property type="match status" value="1"/>
</dbReference>
<organism evidence="2 3">
    <name type="scientific">Roseibium limicola</name>
    <dbReference type="NCBI Taxonomy" id="2816037"/>
    <lineage>
        <taxon>Bacteria</taxon>
        <taxon>Pseudomonadati</taxon>
        <taxon>Pseudomonadota</taxon>
        <taxon>Alphaproteobacteria</taxon>
        <taxon>Hyphomicrobiales</taxon>
        <taxon>Stappiaceae</taxon>
        <taxon>Roseibium</taxon>
    </lineage>
</organism>
<dbReference type="InterPro" id="IPR002937">
    <property type="entry name" value="Amino_oxidase"/>
</dbReference>
<dbReference type="GO" id="GO:0016491">
    <property type="term" value="F:oxidoreductase activity"/>
    <property type="evidence" value="ECO:0007669"/>
    <property type="project" value="InterPro"/>
</dbReference>
<comment type="caution">
    <text evidence="2">The sequence shown here is derived from an EMBL/GenBank/DDBJ whole genome shotgun (WGS) entry which is preliminary data.</text>
</comment>
<evidence type="ECO:0000313" key="2">
    <source>
        <dbReference type="EMBL" id="MBO0344606.1"/>
    </source>
</evidence>
<gene>
    <name evidence="2" type="ORF">J0X15_05190</name>
</gene>
<dbReference type="Gene3D" id="3.30.70.1990">
    <property type="match status" value="1"/>
</dbReference>
<dbReference type="PANTHER" id="PTHR42923:SF17">
    <property type="entry name" value="AMINE OXIDASE DOMAIN-CONTAINING PROTEIN"/>
    <property type="match status" value="1"/>
</dbReference>
<dbReference type="Proteomes" id="UP000664779">
    <property type="component" value="Unassembled WGS sequence"/>
</dbReference>
<protein>
    <submittedName>
        <fullName evidence="2">FAD-dependent oxidoreductase</fullName>
    </submittedName>
</protein>
<dbReference type="Pfam" id="PF01593">
    <property type="entry name" value="Amino_oxidase"/>
    <property type="match status" value="1"/>
</dbReference>
<evidence type="ECO:0000259" key="1">
    <source>
        <dbReference type="Pfam" id="PF01593"/>
    </source>
</evidence>
<dbReference type="InterPro" id="IPR050464">
    <property type="entry name" value="Zeta_carotene_desat/Oxidored"/>
</dbReference>
<dbReference type="RefSeq" id="WP_206938726.1">
    <property type="nucleotide sequence ID" value="NZ_JAFLNF010000002.1"/>
</dbReference>
<dbReference type="AlphaFoldDB" id="A0A939EL32"/>
<accession>A0A939EL32</accession>
<proteinExistence type="predicted"/>
<dbReference type="EMBL" id="JAFLNF010000002">
    <property type="protein sequence ID" value="MBO0344606.1"/>
    <property type="molecule type" value="Genomic_DNA"/>
</dbReference>
<reference evidence="2" key="1">
    <citation type="submission" date="2021-03" db="EMBL/GenBank/DDBJ databases">
        <title>Roseibium sp. CAU 1637 isolated from Incheon.</title>
        <authorList>
            <person name="Kim W."/>
        </authorList>
    </citation>
    <scope>NUCLEOTIDE SEQUENCE</scope>
    <source>
        <strain evidence="2">CAU 1637</strain>
    </source>
</reference>
<dbReference type="Gene3D" id="1.10.405.20">
    <property type="match status" value="1"/>
</dbReference>
<feature type="domain" description="Amine oxidase" evidence="1">
    <location>
        <begin position="10"/>
        <end position="286"/>
    </location>
</feature>
<sequence>MRIAVIGSGISGNSAASVLSEKHDVILYEKRERTGGHSATVDIDYDGTPISVDTGFIVYNELNYPNLTKMFAHLGVETEESDMSFALSADNRRHEWSGQSLNTVFAQRRNLMSPSFLMMLRQIFRFNKESVRDLDAGLLRGLSLGNYLNANRYGRTFTDRYLLPMGAAIWSTPLADMADYPAENFVSFFKNHRLVNFDRPIWRTVSGGSRQYVGKLLAPLGDNIRHGAMVTGVERFPDRVVVTDVNGGSDTFDHVVIAGHSDQALAMLTTPSQDEHAILSAIRYRPNTVYLHRDLSLMPRNRKVWASWNYLAGQDAFTQAQVTVSYWMNRLQNIPEDKPLFVTLNPVEAPSEELTFGRFVYDHPQFNQAAIDAQTALDTIQGRQRTWFCGAWTGHGFHEDGLKSGLAVARALGCEAPWEQSRDKELALQAAE</sequence>